<sequence length="59" mass="6429">MKPSSPCIDICQIDPATRLCIGCLRSIDEITRWGGMTEAERLAIMASLPLRKTGAPPRS</sequence>
<reference evidence="2" key="1">
    <citation type="submission" date="2023-07" db="EMBL/GenBank/DDBJ databases">
        <title>Characterization of two Paracoccaceae strains isolated from Phycosphere and proposal of Xinfangfangia lacusdiani sp. nov.</title>
        <authorList>
            <person name="Deng Y."/>
            <person name="Zhang Y.Q."/>
        </authorList>
    </citation>
    <scope>NUCLEOTIDE SEQUENCE [LARGE SCALE GENOMIC DNA]</scope>
    <source>
        <strain evidence="2">CPCC 101403</strain>
    </source>
</reference>
<protein>
    <submittedName>
        <fullName evidence="1">DUF1289 domain-containing protein</fullName>
    </submittedName>
</protein>
<evidence type="ECO:0000313" key="2">
    <source>
        <dbReference type="Proteomes" id="UP001251085"/>
    </source>
</evidence>
<dbReference type="InterPro" id="IPR010710">
    <property type="entry name" value="DUF1289"/>
</dbReference>
<comment type="caution">
    <text evidence="1">The sequence shown here is derived from an EMBL/GenBank/DDBJ whole genome shotgun (WGS) entry which is preliminary data.</text>
</comment>
<dbReference type="PANTHER" id="PTHR35175">
    <property type="entry name" value="DUF1289 DOMAIN-CONTAINING PROTEIN"/>
    <property type="match status" value="1"/>
</dbReference>
<dbReference type="PANTHER" id="PTHR35175:SF2">
    <property type="entry name" value="DUF1289 DOMAIN-CONTAINING PROTEIN"/>
    <property type="match status" value="1"/>
</dbReference>
<dbReference type="EMBL" id="JAVRQI010000013">
    <property type="protein sequence ID" value="MDT1063558.1"/>
    <property type="molecule type" value="Genomic_DNA"/>
</dbReference>
<name>A0ABU3EH42_9RHOB</name>
<evidence type="ECO:0000313" key="1">
    <source>
        <dbReference type="EMBL" id="MDT1063558.1"/>
    </source>
</evidence>
<dbReference type="RefSeq" id="WP_311760646.1">
    <property type="nucleotide sequence ID" value="NZ_JAVRQI010000013.1"/>
</dbReference>
<dbReference type="Pfam" id="PF06945">
    <property type="entry name" value="DUF1289"/>
    <property type="match status" value="1"/>
</dbReference>
<gene>
    <name evidence="1" type="ORF">RM190_16915</name>
</gene>
<dbReference type="Proteomes" id="UP001251085">
    <property type="component" value="Unassembled WGS sequence"/>
</dbReference>
<proteinExistence type="predicted"/>
<keyword evidence="2" id="KW-1185">Reference proteome</keyword>
<accession>A0ABU3EH42</accession>
<organism evidence="1 2">
    <name type="scientific">Paracoccus broussonetiae</name>
    <dbReference type="NCBI Taxonomy" id="3075834"/>
    <lineage>
        <taxon>Bacteria</taxon>
        <taxon>Pseudomonadati</taxon>
        <taxon>Pseudomonadota</taxon>
        <taxon>Alphaproteobacteria</taxon>
        <taxon>Rhodobacterales</taxon>
        <taxon>Paracoccaceae</taxon>
        <taxon>Paracoccus</taxon>
    </lineage>
</organism>